<evidence type="ECO:0000313" key="1">
    <source>
        <dbReference type="EMBL" id="KUM48176.1"/>
    </source>
</evidence>
<protein>
    <submittedName>
        <fullName evidence="1">Uncharacterized protein</fullName>
    </submittedName>
</protein>
<name>A0A101LZE7_PICGL</name>
<geneLocation type="mitochondrion" evidence="1"/>
<gene>
    <name evidence="1" type="ORF">ABT39_MTgene5173</name>
</gene>
<dbReference type="EMBL" id="LKAM01000006">
    <property type="protein sequence ID" value="KUM48176.1"/>
    <property type="molecule type" value="Genomic_DNA"/>
</dbReference>
<proteinExistence type="predicted"/>
<sequence>MTTRGSANAYGTVRKSEPPIQLGFSSPWLAKLGMNDGRRQRFRDSQHQTPLNGLSVGITAFIRFLHGKLGISVNCHKFLSLNNTNNWEA</sequence>
<comment type="caution">
    <text evidence="1">The sequence shown here is derived from an EMBL/GenBank/DDBJ whole genome shotgun (WGS) entry which is preliminary data.</text>
</comment>
<reference evidence="1" key="1">
    <citation type="journal article" date="2015" name="Genome Biol. Evol.">
        <title>Organellar Genomes of White Spruce (Picea glauca): Assembly and Annotation.</title>
        <authorList>
            <person name="Jackman S.D."/>
            <person name="Warren R.L."/>
            <person name="Gibb E.A."/>
            <person name="Vandervalk B.P."/>
            <person name="Mohamadi H."/>
            <person name="Chu J."/>
            <person name="Raymond A."/>
            <person name="Pleasance S."/>
            <person name="Coope R."/>
            <person name="Wildung M.R."/>
            <person name="Ritland C.E."/>
            <person name="Bousquet J."/>
            <person name="Jones S.J."/>
            <person name="Bohlmann J."/>
            <person name="Birol I."/>
        </authorList>
    </citation>
    <scope>NUCLEOTIDE SEQUENCE [LARGE SCALE GENOMIC DNA]</scope>
    <source>
        <tissue evidence="1">Flushing bud</tissue>
    </source>
</reference>
<accession>A0A101LZE7</accession>
<keyword evidence="1" id="KW-0496">Mitochondrion</keyword>
<organism evidence="1">
    <name type="scientific">Picea glauca</name>
    <name type="common">White spruce</name>
    <name type="synonym">Pinus glauca</name>
    <dbReference type="NCBI Taxonomy" id="3330"/>
    <lineage>
        <taxon>Eukaryota</taxon>
        <taxon>Viridiplantae</taxon>
        <taxon>Streptophyta</taxon>
        <taxon>Embryophyta</taxon>
        <taxon>Tracheophyta</taxon>
        <taxon>Spermatophyta</taxon>
        <taxon>Pinopsida</taxon>
        <taxon>Pinidae</taxon>
        <taxon>Conifers I</taxon>
        <taxon>Pinales</taxon>
        <taxon>Pinaceae</taxon>
        <taxon>Picea</taxon>
    </lineage>
</organism>
<dbReference type="AlphaFoldDB" id="A0A101LZE7"/>